<feature type="transmembrane region" description="Helical" evidence="9">
    <location>
        <begin position="64"/>
        <end position="83"/>
    </location>
</feature>
<proteinExistence type="inferred from homology"/>
<evidence type="ECO:0000313" key="11">
    <source>
        <dbReference type="Proteomes" id="UP000254266"/>
    </source>
</evidence>
<evidence type="ECO:0000256" key="8">
    <source>
        <dbReference type="ARBA" id="ARBA00026081"/>
    </source>
</evidence>
<dbReference type="InterPro" id="IPR005495">
    <property type="entry name" value="LptG/LptF_permease"/>
</dbReference>
<comment type="similarity">
    <text evidence="3">Belongs to the LptF/LptG family.</text>
</comment>
<dbReference type="GO" id="GO:0055085">
    <property type="term" value="P:transmembrane transport"/>
    <property type="evidence" value="ECO:0007669"/>
    <property type="project" value="InterPro"/>
</dbReference>
<dbReference type="AlphaFoldDB" id="A0A370DJZ1"/>
<reference evidence="10 11" key="1">
    <citation type="journal article" date="2018" name="ISME J.">
        <title>Endosymbiont genomes yield clues of tubeworm success.</title>
        <authorList>
            <person name="Li Y."/>
            <person name="Liles M.R."/>
            <person name="Halanych K.M."/>
        </authorList>
    </citation>
    <scope>NUCLEOTIDE SEQUENCE [LARGE SCALE GENOMIC DNA]</scope>
    <source>
        <strain evidence="10">A1464</strain>
    </source>
</reference>
<comment type="subcellular location">
    <subcellularLocation>
        <location evidence="2">Cell membrane</location>
        <topology evidence="2">Multi-pass membrane protein</topology>
    </subcellularLocation>
</comment>
<dbReference type="GO" id="GO:0015920">
    <property type="term" value="P:lipopolysaccharide transport"/>
    <property type="evidence" value="ECO:0007669"/>
    <property type="project" value="TreeGrafter"/>
</dbReference>
<evidence type="ECO:0000256" key="6">
    <source>
        <dbReference type="ARBA" id="ARBA00022989"/>
    </source>
</evidence>
<comment type="caution">
    <text evidence="10">The sequence shown here is derived from an EMBL/GenBank/DDBJ whole genome shotgun (WGS) entry which is preliminary data.</text>
</comment>
<feature type="transmembrane region" description="Helical" evidence="9">
    <location>
        <begin position="299"/>
        <end position="317"/>
    </location>
</feature>
<keyword evidence="4" id="KW-1003">Cell membrane</keyword>
<evidence type="ECO:0000313" key="10">
    <source>
        <dbReference type="EMBL" id="RDH84890.1"/>
    </source>
</evidence>
<feature type="transmembrane region" description="Helical" evidence="9">
    <location>
        <begin position="7"/>
        <end position="30"/>
    </location>
</feature>
<comment type="function">
    <text evidence="1">Part of the ABC transporter complex LptBFG involved in the translocation of lipopolysaccharide (LPS) from the inner membrane to the outer membrane.</text>
</comment>
<dbReference type="Pfam" id="PF03739">
    <property type="entry name" value="LptF_LptG"/>
    <property type="match status" value="1"/>
</dbReference>
<dbReference type="Proteomes" id="UP000254266">
    <property type="component" value="Unassembled WGS sequence"/>
</dbReference>
<keyword evidence="7 9" id="KW-0472">Membrane</keyword>
<keyword evidence="5 9" id="KW-0812">Transmembrane</keyword>
<evidence type="ECO:0000256" key="1">
    <source>
        <dbReference type="ARBA" id="ARBA00002265"/>
    </source>
</evidence>
<evidence type="ECO:0000256" key="7">
    <source>
        <dbReference type="ARBA" id="ARBA00023136"/>
    </source>
</evidence>
<keyword evidence="6 9" id="KW-1133">Transmembrane helix</keyword>
<dbReference type="InterPro" id="IPR030923">
    <property type="entry name" value="LptG"/>
</dbReference>
<evidence type="ECO:0000256" key="3">
    <source>
        <dbReference type="ARBA" id="ARBA00007725"/>
    </source>
</evidence>
<protein>
    <submittedName>
        <fullName evidence="10">LPS export ABC transporter permease LptG</fullName>
    </submittedName>
</protein>
<accession>A0A370DJZ1</accession>
<dbReference type="GO" id="GO:0043190">
    <property type="term" value="C:ATP-binding cassette (ABC) transporter complex"/>
    <property type="evidence" value="ECO:0007669"/>
    <property type="project" value="InterPro"/>
</dbReference>
<evidence type="ECO:0000256" key="9">
    <source>
        <dbReference type="SAM" id="Phobius"/>
    </source>
</evidence>
<name>A0A370DJZ1_9GAMM</name>
<feature type="transmembrane region" description="Helical" evidence="9">
    <location>
        <begin position="95"/>
        <end position="117"/>
    </location>
</feature>
<dbReference type="EMBL" id="QFXC01000007">
    <property type="protein sequence ID" value="RDH84890.1"/>
    <property type="molecule type" value="Genomic_DNA"/>
</dbReference>
<gene>
    <name evidence="10" type="primary">lptG</name>
    <name evidence="10" type="ORF">DIZ80_05340</name>
</gene>
<evidence type="ECO:0000256" key="5">
    <source>
        <dbReference type="ARBA" id="ARBA00022692"/>
    </source>
</evidence>
<evidence type="ECO:0000256" key="2">
    <source>
        <dbReference type="ARBA" id="ARBA00004651"/>
    </source>
</evidence>
<keyword evidence="11" id="KW-1185">Reference proteome</keyword>
<evidence type="ECO:0000256" key="4">
    <source>
        <dbReference type="ARBA" id="ARBA00022475"/>
    </source>
</evidence>
<feature type="transmembrane region" description="Helical" evidence="9">
    <location>
        <begin position="267"/>
        <end position="287"/>
    </location>
</feature>
<feature type="transmembrane region" description="Helical" evidence="9">
    <location>
        <begin position="329"/>
        <end position="350"/>
    </location>
</feature>
<organism evidence="10 11">
    <name type="scientific">endosymbiont of Galathealinum brachiosum</name>
    <dbReference type="NCBI Taxonomy" id="2200906"/>
    <lineage>
        <taxon>Bacteria</taxon>
        <taxon>Pseudomonadati</taxon>
        <taxon>Pseudomonadota</taxon>
        <taxon>Gammaproteobacteria</taxon>
        <taxon>sulfur-oxidizing symbionts</taxon>
    </lineage>
</organism>
<sequence length="354" mass="39191">MRILDNYIARAVISGTLMVLLVLGALLAFVDFVSEMDDVGKGQYSMLEAALFVLLSLPKRLYEIFPTAVLIGSLLSLGTLAGNSEFTVMRAAGVSIMRIVFSVLRAGFILLVFIAFIGELVVPVSERQAQTLRAEGLQQTIRLAGKGGFWARDGQRFLHVSHVLPGMNLGQVNIYELSKDNKLIKVTHAKSAHYINGQWRLDGIQQTDFSHDQVESKTVDSEVWKKLLNPDLFNVVSVEPDNMSAIDLYKYSSYLKNNDLDSSHYELAFWIKVFTPVSSLVMLLIALPFIFGSQRSGGAGNRMLVGLLLGIGFYLLNRTVNHLGQVNHVYPFISASAPILFAAMVSLYALRKVK</sequence>
<dbReference type="PANTHER" id="PTHR33529">
    <property type="entry name" value="SLR0882 PROTEIN-RELATED"/>
    <property type="match status" value="1"/>
</dbReference>
<dbReference type="PANTHER" id="PTHR33529:SF2">
    <property type="entry name" value="LIPOPOLYSACCHARIDE EXPORT SYSTEM PERMEASE PROTEIN LPTG"/>
    <property type="match status" value="1"/>
</dbReference>
<dbReference type="NCBIfam" id="TIGR04408">
    <property type="entry name" value="LptG_lptG"/>
    <property type="match status" value="1"/>
</dbReference>
<comment type="subunit">
    <text evidence="8">Component of the lipopolysaccharide transport and assembly complex. The LptBFG transporter is composed of two ATP-binding proteins (LptB) and two transmembrane proteins (LptF and LptG).</text>
</comment>